<dbReference type="RefSeq" id="WP_290311760.1">
    <property type="nucleotide sequence ID" value="NZ_JAUFQC010000001.1"/>
</dbReference>
<accession>A0ABT8C1C0</accession>
<dbReference type="EMBL" id="JAUFQC010000001">
    <property type="protein sequence ID" value="MDN3610051.1"/>
    <property type="molecule type" value="Genomic_DNA"/>
</dbReference>
<evidence type="ECO:0000313" key="3">
    <source>
        <dbReference type="Proteomes" id="UP001238540"/>
    </source>
</evidence>
<evidence type="ECO:0000313" key="2">
    <source>
        <dbReference type="EMBL" id="MDN3612733.1"/>
    </source>
</evidence>
<organism evidence="2 3">
    <name type="scientific">Vibrio ostreicida</name>
    <dbReference type="NCBI Taxonomy" id="526588"/>
    <lineage>
        <taxon>Bacteria</taxon>
        <taxon>Pseudomonadati</taxon>
        <taxon>Pseudomonadota</taxon>
        <taxon>Gammaproteobacteria</taxon>
        <taxon>Vibrionales</taxon>
        <taxon>Vibrionaceae</taxon>
        <taxon>Vibrio</taxon>
    </lineage>
</organism>
<name>A0ABT8C1C0_9VIBR</name>
<protein>
    <submittedName>
        <fullName evidence="2">Uncharacterized protein</fullName>
    </submittedName>
</protein>
<comment type="caution">
    <text evidence="2">The sequence shown here is derived from an EMBL/GenBank/DDBJ whole genome shotgun (WGS) entry which is preliminary data.</text>
</comment>
<gene>
    <name evidence="1" type="ORF">QWZ16_10105</name>
    <name evidence="2" type="ORF">QWZ16_24520</name>
</gene>
<reference evidence="2" key="3">
    <citation type="submission" date="2023-06" db="EMBL/GenBank/DDBJ databases">
        <authorList>
            <person name="Lucena T."/>
            <person name="Sun Q."/>
        </authorList>
    </citation>
    <scope>NUCLEOTIDE SEQUENCE</scope>
    <source>
        <strain evidence="2">CECT 7398</strain>
    </source>
</reference>
<dbReference type="Proteomes" id="UP001238540">
    <property type="component" value="Unassembled WGS sequence"/>
</dbReference>
<proteinExistence type="predicted"/>
<evidence type="ECO:0000313" key="1">
    <source>
        <dbReference type="EMBL" id="MDN3610051.1"/>
    </source>
</evidence>
<reference evidence="2" key="1">
    <citation type="journal article" date="2014" name="Int. J. Syst. Evol. Microbiol.">
        <title>Complete genome of a new Firmicutes species belonging to the dominant human colonic microbiota ('Ruminococcus bicirculans') reveals two chromosomes and a selective capacity to utilize plant glucans.</title>
        <authorList>
            <consortium name="NISC Comparative Sequencing Program"/>
            <person name="Wegmann U."/>
            <person name="Louis P."/>
            <person name="Goesmann A."/>
            <person name="Henrissat B."/>
            <person name="Duncan S.H."/>
            <person name="Flint H.J."/>
        </authorList>
    </citation>
    <scope>NUCLEOTIDE SEQUENCE</scope>
    <source>
        <strain evidence="2">CECT 7398</strain>
    </source>
</reference>
<sequence length="63" mass="7367">MTLSCDTVQISQNQASLYLRISVIHWAYSGPTNDYFRDKNIEIDWSEQNPILGDFELFPQENN</sequence>
<dbReference type="EMBL" id="JAUFQC010000032">
    <property type="protein sequence ID" value="MDN3612733.1"/>
    <property type="molecule type" value="Genomic_DNA"/>
</dbReference>
<reference evidence="3" key="2">
    <citation type="journal article" date="2019" name="Int. J. Syst. Evol. Microbiol.">
        <title>The Global Catalogue of Microorganisms (GCM) 10K type strain sequencing project: providing services to taxonomists for standard genome sequencing and annotation.</title>
        <authorList>
            <consortium name="The Broad Institute Genomics Platform"/>
            <consortium name="The Broad Institute Genome Sequencing Center for Infectious Disease"/>
            <person name="Wu L."/>
            <person name="Ma J."/>
        </authorList>
    </citation>
    <scope>NUCLEOTIDE SEQUENCE [LARGE SCALE GENOMIC DNA]</scope>
    <source>
        <strain evidence="3">CECT 7398</strain>
    </source>
</reference>
<keyword evidence="3" id="KW-1185">Reference proteome</keyword>